<protein>
    <submittedName>
        <fullName evidence="1">Uncharacterized protein</fullName>
    </submittedName>
</protein>
<evidence type="ECO:0000313" key="1">
    <source>
        <dbReference type="EMBL" id="KAJ6258109.1"/>
    </source>
</evidence>
<evidence type="ECO:0000313" key="2">
    <source>
        <dbReference type="Proteomes" id="UP001221413"/>
    </source>
</evidence>
<organism evidence="1 2">
    <name type="scientific">Drechslerella dactyloides</name>
    <name type="common">Nematode-trapping fungus</name>
    <name type="synonym">Arthrobotrys dactyloides</name>
    <dbReference type="NCBI Taxonomy" id="74499"/>
    <lineage>
        <taxon>Eukaryota</taxon>
        <taxon>Fungi</taxon>
        <taxon>Dikarya</taxon>
        <taxon>Ascomycota</taxon>
        <taxon>Pezizomycotina</taxon>
        <taxon>Orbiliomycetes</taxon>
        <taxon>Orbiliales</taxon>
        <taxon>Orbiliaceae</taxon>
        <taxon>Drechslerella</taxon>
    </lineage>
</organism>
<gene>
    <name evidence="1" type="ORF">Dda_7024</name>
</gene>
<proteinExistence type="predicted"/>
<name>A0AAD6IU74_DREDA</name>
<reference evidence="1" key="1">
    <citation type="submission" date="2023-01" db="EMBL/GenBank/DDBJ databases">
        <title>The chitinases involved in constricting ring structure development in the nematode-trapping fungus Drechslerella dactyloides.</title>
        <authorList>
            <person name="Wang R."/>
            <person name="Zhang L."/>
            <person name="Tang P."/>
            <person name="Li S."/>
            <person name="Liang L."/>
        </authorList>
    </citation>
    <scope>NUCLEOTIDE SEQUENCE</scope>
    <source>
        <strain evidence="1">YMF1.00031</strain>
    </source>
</reference>
<dbReference type="AlphaFoldDB" id="A0AAD6IU74"/>
<dbReference type="Proteomes" id="UP001221413">
    <property type="component" value="Unassembled WGS sequence"/>
</dbReference>
<comment type="caution">
    <text evidence="1">The sequence shown here is derived from an EMBL/GenBank/DDBJ whole genome shotgun (WGS) entry which is preliminary data.</text>
</comment>
<accession>A0AAD6IU74</accession>
<keyword evidence="2" id="KW-1185">Reference proteome</keyword>
<sequence length="64" mass="7110">MSPDPGPSKIQWETPKAGEFNLNQPPSFSVGHVSRFKASGLGYLHWDISLSHERGHVSAHWVLT</sequence>
<dbReference type="EMBL" id="JAQGDS010000009">
    <property type="protein sequence ID" value="KAJ6258109.1"/>
    <property type="molecule type" value="Genomic_DNA"/>
</dbReference>